<dbReference type="InterPro" id="IPR001764">
    <property type="entry name" value="Glyco_hydro_3_N"/>
</dbReference>
<dbReference type="SUPFAM" id="SSF51445">
    <property type="entry name" value="(Trans)glycosidases"/>
    <property type="match status" value="1"/>
</dbReference>
<dbReference type="Gene3D" id="3.40.50.1700">
    <property type="entry name" value="Glycoside hydrolase family 3 C-terminal domain"/>
    <property type="match status" value="1"/>
</dbReference>
<dbReference type="InterPro" id="IPR002772">
    <property type="entry name" value="Glyco_hydro_3_C"/>
</dbReference>
<evidence type="ECO:0000313" key="5">
    <source>
        <dbReference type="EMBL" id="KAL1565810.1"/>
    </source>
</evidence>
<dbReference type="PRINTS" id="PR00133">
    <property type="entry name" value="GLHYDRLASE3"/>
</dbReference>
<evidence type="ECO:0000259" key="3">
    <source>
        <dbReference type="Pfam" id="PF00933"/>
    </source>
</evidence>
<dbReference type="InterPro" id="IPR051915">
    <property type="entry name" value="Cellulose_Degrad_GH3"/>
</dbReference>
<dbReference type="Proteomes" id="UP001567538">
    <property type="component" value="Unassembled WGS sequence"/>
</dbReference>
<evidence type="ECO:0000313" key="6">
    <source>
        <dbReference type="Proteomes" id="UP001567538"/>
    </source>
</evidence>
<sequence>MNCIYKDPLAPIEARIKDLLSQMTLTEKIGQMAQIERVVATPSAIKDLSIGSILSVGGSGPFENARSSDWAAMADTFQKAALQSRLGIPLLYGIDAVHGNNNVYGATIFPHNIGLGATRDADLVRRIGAEAAREVRAAGIHYTFAPCVAVCRDPRWGRSYESFGEDPQIVKMMASMVTGLQGQPPQGYPSGYPFVGGRENVVACAKHFVGDGGTRNGVNEGDTISSYDELERIHIAPYLDCIAQGVCTIMASYSSWNGTKLHSSRFLLTEILKEKLGFKGFVISDSEGLDRLSSPHGSNYQQSVLSAITAGIDMVMVPFRYQLFLADLLHLVESGKIPTTRIDDAVERILRVKFASGLFEHPLSDSTLLGTVRCEQHKQIAREAVRKSLVLLKNGQDSTRPFLPLDQNAKRILVVGKHADDLGYQCGGWTATWEGKSGRITTGTTILEAIREVVGAKTEVIYEENPSESIDGRDYSFAIVVVGEGPYVESGGDSSDLKIHFNGAELASAVADQVPTLVILISGRPLAIDPRLLNRAHALVAAWLPGSEGRGVVDVIFGDHGFQGRLPMTWFKHVEQLPMHAESNSYDPLFPVGYGLTTSGSNDAFKG</sequence>
<dbReference type="InterPro" id="IPR036881">
    <property type="entry name" value="Glyco_hydro_3_C_sf"/>
</dbReference>
<dbReference type="EMBL" id="JBEAFC010000002">
    <property type="protein sequence ID" value="KAL1565810.1"/>
    <property type="molecule type" value="Genomic_DNA"/>
</dbReference>
<dbReference type="Gene3D" id="3.20.20.300">
    <property type="entry name" value="Glycoside hydrolase, family 3, N-terminal domain"/>
    <property type="match status" value="1"/>
</dbReference>
<organism evidence="5 6">
    <name type="scientific">Salvia divinorum</name>
    <name type="common">Maria pastora</name>
    <name type="synonym">Diviner's sage</name>
    <dbReference type="NCBI Taxonomy" id="28513"/>
    <lineage>
        <taxon>Eukaryota</taxon>
        <taxon>Viridiplantae</taxon>
        <taxon>Streptophyta</taxon>
        <taxon>Embryophyta</taxon>
        <taxon>Tracheophyta</taxon>
        <taxon>Spermatophyta</taxon>
        <taxon>Magnoliopsida</taxon>
        <taxon>eudicotyledons</taxon>
        <taxon>Gunneridae</taxon>
        <taxon>Pentapetalae</taxon>
        <taxon>asterids</taxon>
        <taxon>lamiids</taxon>
        <taxon>Lamiales</taxon>
        <taxon>Lamiaceae</taxon>
        <taxon>Nepetoideae</taxon>
        <taxon>Mentheae</taxon>
        <taxon>Salviinae</taxon>
        <taxon>Salvia</taxon>
        <taxon>Salvia subgen. Calosphace</taxon>
    </lineage>
</organism>
<dbReference type="GO" id="GO:0008422">
    <property type="term" value="F:beta-glucosidase activity"/>
    <property type="evidence" value="ECO:0007669"/>
    <property type="project" value="UniProtKB-EC"/>
</dbReference>
<feature type="domain" description="Glycoside hydrolase family 3 C-terminal" evidence="4">
    <location>
        <begin position="389"/>
        <end position="597"/>
    </location>
</feature>
<dbReference type="FunFam" id="3.20.20.300:FF:000003">
    <property type="entry name" value="Beta-D-glucan exohydrolase isoenzyme ExoI"/>
    <property type="match status" value="1"/>
</dbReference>
<evidence type="ECO:0000259" key="4">
    <source>
        <dbReference type="Pfam" id="PF01915"/>
    </source>
</evidence>
<comment type="caution">
    <text evidence="5">The sequence shown here is derived from an EMBL/GenBank/DDBJ whole genome shotgun (WGS) entry which is preliminary data.</text>
</comment>
<keyword evidence="1 5" id="KW-0378">Hydrolase</keyword>
<keyword evidence="2 5" id="KW-0326">Glycosidase</keyword>
<dbReference type="Pfam" id="PF00933">
    <property type="entry name" value="Glyco_hydro_3"/>
    <property type="match status" value="1"/>
</dbReference>
<protein>
    <submittedName>
        <fullName evidence="5">Beta-glucosidase</fullName>
        <ecNumber evidence="5">3.2.1.21</ecNumber>
    </submittedName>
</protein>
<dbReference type="AlphaFoldDB" id="A0ABD1IAS0"/>
<evidence type="ECO:0000256" key="2">
    <source>
        <dbReference type="ARBA" id="ARBA00023295"/>
    </source>
</evidence>
<accession>A0ABD1IAS0</accession>
<dbReference type="PANTHER" id="PTHR30620:SF121">
    <property type="entry name" value="BETA-GLUCOSIDASE BOGH3B-LIKE"/>
    <property type="match status" value="1"/>
</dbReference>
<reference evidence="5 6" key="1">
    <citation type="submission" date="2024-06" db="EMBL/GenBank/DDBJ databases">
        <title>A chromosome level genome sequence of Diviner's sage (Salvia divinorum).</title>
        <authorList>
            <person name="Ford S.A."/>
            <person name="Ro D.-K."/>
            <person name="Ness R.W."/>
            <person name="Phillips M.A."/>
        </authorList>
    </citation>
    <scope>NUCLEOTIDE SEQUENCE [LARGE SCALE GENOMIC DNA]</scope>
    <source>
        <strain evidence="5">SAF-2024a</strain>
        <tissue evidence="5">Leaf</tissue>
    </source>
</reference>
<evidence type="ECO:0000256" key="1">
    <source>
        <dbReference type="ARBA" id="ARBA00022801"/>
    </source>
</evidence>
<dbReference type="SUPFAM" id="SSF52279">
    <property type="entry name" value="Beta-D-glucan exohydrolase, C-terminal domain"/>
    <property type="match status" value="1"/>
</dbReference>
<dbReference type="InterPro" id="IPR036962">
    <property type="entry name" value="Glyco_hydro_3_N_sf"/>
</dbReference>
<dbReference type="EC" id="3.2.1.21" evidence="5"/>
<dbReference type="Pfam" id="PF01915">
    <property type="entry name" value="Glyco_hydro_3_C"/>
    <property type="match status" value="1"/>
</dbReference>
<proteinExistence type="predicted"/>
<dbReference type="InterPro" id="IPR017853">
    <property type="entry name" value="GH"/>
</dbReference>
<keyword evidence="6" id="KW-1185">Reference proteome</keyword>
<dbReference type="FunFam" id="3.40.50.1700:FF:000002">
    <property type="entry name" value="Glycosyl hydrolase family protein"/>
    <property type="match status" value="1"/>
</dbReference>
<feature type="domain" description="Glycoside hydrolase family 3 N-terminal" evidence="3">
    <location>
        <begin position="24"/>
        <end position="352"/>
    </location>
</feature>
<gene>
    <name evidence="5" type="ORF">AAHA92_01492</name>
</gene>
<name>A0ABD1IAS0_SALDI</name>
<dbReference type="PANTHER" id="PTHR30620">
    <property type="entry name" value="PERIPLASMIC BETA-GLUCOSIDASE-RELATED"/>
    <property type="match status" value="1"/>
</dbReference>